<dbReference type="PROSITE" id="PS50092">
    <property type="entry name" value="TSP1"/>
    <property type="match status" value="2"/>
</dbReference>
<feature type="region of interest" description="Disordered" evidence="4">
    <location>
        <begin position="521"/>
        <end position="549"/>
    </location>
</feature>
<organism evidence="6">
    <name type="scientific">Cladocopium goreaui</name>
    <dbReference type="NCBI Taxonomy" id="2562237"/>
    <lineage>
        <taxon>Eukaryota</taxon>
        <taxon>Sar</taxon>
        <taxon>Alveolata</taxon>
        <taxon>Dinophyceae</taxon>
        <taxon>Suessiales</taxon>
        <taxon>Symbiodiniaceae</taxon>
        <taxon>Cladocopium</taxon>
    </lineage>
</organism>
<dbReference type="SUPFAM" id="SSF82895">
    <property type="entry name" value="TSP-1 type 1 repeat"/>
    <property type="match status" value="2"/>
</dbReference>
<feature type="region of interest" description="Disordered" evidence="4">
    <location>
        <begin position="44"/>
        <end position="64"/>
    </location>
</feature>
<keyword evidence="1" id="KW-0677">Repeat</keyword>
<evidence type="ECO:0000256" key="1">
    <source>
        <dbReference type="ARBA" id="ARBA00022737"/>
    </source>
</evidence>
<dbReference type="EMBL" id="CAMXCT010000860">
    <property type="protein sequence ID" value="CAI3984102.1"/>
    <property type="molecule type" value="Genomic_DNA"/>
</dbReference>
<evidence type="ECO:0000313" key="6">
    <source>
        <dbReference type="EMBL" id="CAI3984102.1"/>
    </source>
</evidence>
<evidence type="ECO:0000313" key="7">
    <source>
        <dbReference type="EMBL" id="CAL4771414.1"/>
    </source>
</evidence>
<feature type="transmembrane region" description="Helical" evidence="5">
    <location>
        <begin position="70"/>
        <end position="89"/>
    </location>
</feature>
<sequence>MADICEDAWRPMSCWHSFTRAENAAIPAEELPPEDLNEAAQPEVVTEDDPGVGDNPPIDQGSFPRPSKNLVAVFMGVLSVGMAGMAATAHSMCGSIDLTMHGGEVEIMKRLVPFGVSLGCFEGALDSCILQFNGTVIDSFGKQSYLETWQNQGFPPINCRDLSAEIWVGSFPQNCEGTWSDFGPCSASCGGGTRSCAFQITRPAQNGGAACHEMNQLKTEKCNDQPCPVDCVLLDWQPDVSGCSKLCGNGTVKETRGVQYDASHGGDCPDPASDQRERWVPCNVDPCPVALVEGFQSTLVATAQTVQSIQQTTDVSRTLNLELLQNHPLSDCTAGLTEDMTDAAAACEKNNLVAVKIKEMSPVLEQVQDDCGLIVPFFREVVNSLKWDLNALFKHACSGNAESGETTLSLLDEHIKGLLEQIEVCRTHSKTLKAKNDELISSRIGYSQDAERRSGKLVSELKNLEELEEPSLKSELLSRARAVEETKQILETKKEDLKRSGRQLEDLKQQRLHGLSIDKAAADDATSKAGEARQHAENLDSSLKGKQRSENLERLQDAKNEAKDLEDQAQQKTADYNAKIKEYNQAAADLESTVKAGEEAVREHMQSIAENQKMSDEVRSRQVKVGQIILGKYLEIRNLNRFQQMSEVSSQTQLDSRLADARQTLQGLTMKFKFVRDYLESLKKEGRMKTGPGACDAARNVALNIFHSVREVVRLG</sequence>
<comment type="caution">
    <text evidence="6">The sequence shown here is derived from an EMBL/GenBank/DDBJ whole genome shotgun (WGS) entry which is preliminary data.</text>
</comment>
<accession>A0A9P1C3K8</accession>
<reference evidence="6" key="1">
    <citation type="submission" date="2022-10" db="EMBL/GenBank/DDBJ databases">
        <authorList>
            <person name="Chen Y."/>
            <person name="Dougan E. K."/>
            <person name="Chan C."/>
            <person name="Rhodes N."/>
            <person name="Thang M."/>
        </authorList>
    </citation>
    <scope>NUCLEOTIDE SEQUENCE</scope>
</reference>
<evidence type="ECO:0000256" key="2">
    <source>
        <dbReference type="ARBA" id="ARBA00023157"/>
    </source>
</evidence>
<feature type="compositionally biased region" description="Basic and acidic residues" evidence="4">
    <location>
        <begin position="521"/>
        <end position="538"/>
    </location>
</feature>
<dbReference type="OrthoDB" id="5948003at2759"/>
<name>A0A9P1C3K8_9DINO</name>
<keyword evidence="5" id="KW-0472">Membrane</keyword>
<feature type="coiled-coil region" evidence="3">
    <location>
        <begin position="447"/>
        <end position="510"/>
    </location>
</feature>
<dbReference type="InterPro" id="IPR000884">
    <property type="entry name" value="TSP1_rpt"/>
</dbReference>
<gene>
    <name evidence="6" type="ORF">C1SCF055_LOCUS11655</name>
</gene>
<dbReference type="InterPro" id="IPR052065">
    <property type="entry name" value="Compl_asym_regulator"/>
</dbReference>
<keyword evidence="5" id="KW-0812">Transmembrane</keyword>
<reference evidence="7 8" key="2">
    <citation type="submission" date="2024-05" db="EMBL/GenBank/DDBJ databases">
        <authorList>
            <person name="Chen Y."/>
            <person name="Shah S."/>
            <person name="Dougan E. K."/>
            <person name="Thang M."/>
            <person name="Chan C."/>
        </authorList>
    </citation>
    <scope>NUCLEOTIDE SEQUENCE [LARGE SCALE GENOMIC DNA]</scope>
</reference>
<dbReference type="EMBL" id="CAMXCT030000860">
    <property type="protein sequence ID" value="CAL4771414.1"/>
    <property type="molecule type" value="Genomic_DNA"/>
</dbReference>
<dbReference type="AlphaFoldDB" id="A0A9P1C3K8"/>
<dbReference type="PANTHER" id="PTHR22906">
    <property type="entry name" value="PROPERDIN"/>
    <property type="match status" value="1"/>
</dbReference>
<dbReference type="SMART" id="SM00209">
    <property type="entry name" value="TSP1"/>
    <property type="match status" value="2"/>
</dbReference>
<dbReference type="Gene3D" id="2.20.100.10">
    <property type="entry name" value="Thrombospondin type-1 (TSP1) repeat"/>
    <property type="match status" value="2"/>
</dbReference>
<evidence type="ECO:0000256" key="5">
    <source>
        <dbReference type="SAM" id="Phobius"/>
    </source>
</evidence>
<evidence type="ECO:0000256" key="3">
    <source>
        <dbReference type="SAM" id="Coils"/>
    </source>
</evidence>
<dbReference type="Proteomes" id="UP001152797">
    <property type="component" value="Unassembled WGS sequence"/>
</dbReference>
<proteinExistence type="predicted"/>
<keyword evidence="2" id="KW-1015">Disulfide bond</keyword>
<keyword evidence="8" id="KW-1185">Reference proteome</keyword>
<protein>
    <submittedName>
        <fullName evidence="6">Uncharacterized protein</fullName>
    </submittedName>
</protein>
<evidence type="ECO:0000256" key="4">
    <source>
        <dbReference type="SAM" id="MobiDB-lite"/>
    </source>
</evidence>
<dbReference type="EMBL" id="CAMXCT020000860">
    <property type="protein sequence ID" value="CAL1137477.1"/>
    <property type="molecule type" value="Genomic_DNA"/>
</dbReference>
<evidence type="ECO:0000313" key="8">
    <source>
        <dbReference type="Proteomes" id="UP001152797"/>
    </source>
</evidence>
<dbReference type="InterPro" id="IPR036383">
    <property type="entry name" value="TSP1_rpt_sf"/>
</dbReference>
<dbReference type="Pfam" id="PF00090">
    <property type="entry name" value="TSP_1"/>
    <property type="match status" value="2"/>
</dbReference>
<keyword evidence="5" id="KW-1133">Transmembrane helix</keyword>
<dbReference type="PANTHER" id="PTHR22906:SF21">
    <property type="entry name" value="SEMA DOMAIN-CONTAINING PROTEIN"/>
    <property type="match status" value="1"/>
</dbReference>
<keyword evidence="3" id="KW-0175">Coiled coil</keyword>